<proteinExistence type="predicted"/>
<evidence type="ECO:0000313" key="1">
    <source>
        <dbReference type="Proteomes" id="UP000095287"/>
    </source>
</evidence>
<name>A0A1I7ZAD1_9BILA</name>
<dbReference type="WBParaSite" id="L893_g24197.t1">
    <property type="protein sequence ID" value="L893_g24197.t1"/>
    <property type="gene ID" value="L893_g24197"/>
</dbReference>
<sequence length="127" mass="14067">MGNGRRQLVFVDTACEAIDSSALSQCAVDCGEINKPCLPADVTRFRVVWWSKEGDFWTSVVFALLRLEDAERRSLTWTPSKDRPWMVTEAPSEASCTAAAWPIPLEDPVTMATFPTNFILSFPLGAP</sequence>
<evidence type="ECO:0000313" key="2">
    <source>
        <dbReference type="WBParaSite" id="L893_g24197.t1"/>
    </source>
</evidence>
<organism evidence="1 2">
    <name type="scientific">Steinernema glaseri</name>
    <dbReference type="NCBI Taxonomy" id="37863"/>
    <lineage>
        <taxon>Eukaryota</taxon>
        <taxon>Metazoa</taxon>
        <taxon>Ecdysozoa</taxon>
        <taxon>Nematoda</taxon>
        <taxon>Chromadorea</taxon>
        <taxon>Rhabditida</taxon>
        <taxon>Tylenchina</taxon>
        <taxon>Panagrolaimomorpha</taxon>
        <taxon>Strongyloidoidea</taxon>
        <taxon>Steinernematidae</taxon>
        <taxon>Steinernema</taxon>
    </lineage>
</organism>
<dbReference type="AlphaFoldDB" id="A0A1I7ZAD1"/>
<reference evidence="2" key="1">
    <citation type="submission" date="2016-11" db="UniProtKB">
        <authorList>
            <consortium name="WormBaseParasite"/>
        </authorList>
    </citation>
    <scope>IDENTIFICATION</scope>
</reference>
<protein>
    <submittedName>
        <fullName evidence="2">DUF1618 domain-containing protein</fullName>
    </submittedName>
</protein>
<accession>A0A1I7ZAD1</accession>
<keyword evidence="1" id="KW-1185">Reference proteome</keyword>
<dbReference type="Proteomes" id="UP000095287">
    <property type="component" value="Unplaced"/>
</dbReference>